<evidence type="ECO:0000259" key="3">
    <source>
        <dbReference type="PROSITE" id="PS50110"/>
    </source>
</evidence>
<evidence type="ECO:0000256" key="1">
    <source>
        <dbReference type="ARBA" id="ARBA00022553"/>
    </source>
</evidence>
<sequence length="133" mass="14047">MSGKLRILVVEDDPSALTTTTGALQALGHFAAGASSAEVARSRFLDGAFDVLITDIGLPGLSGDELVQTIRQSARSPLEVIFATGQPRPPGNNAIWLQKPYRLEDLEAALESARQSLRKTCASDGKVAQPQGC</sequence>
<keyword evidence="5" id="KW-1185">Reference proteome</keyword>
<dbReference type="InterPro" id="IPR001789">
    <property type="entry name" value="Sig_transdc_resp-reg_receiver"/>
</dbReference>
<dbReference type="PANTHER" id="PTHR44591">
    <property type="entry name" value="STRESS RESPONSE REGULATOR PROTEIN 1"/>
    <property type="match status" value="1"/>
</dbReference>
<dbReference type="Proteomes" id="UP001174908">
    <property type="component" value="Unassembled WGS sequence"/>
</dbReference>
<organism evidence="4 5">
    <name type="scientific">Variovorax dokdonensis</name>
    <dbReference type="NCBI Taxonomy" id="344883"/>
    <lineage>
        <taxon>Bacteria</taxon>
        <taxon>Pseudomonadati</taxon>
        <taxon>Pseudomonadota</taxon>
        <taxon>Betaproteobacteria</taxon>
        <taxon>Burkholderiales</taxon>
        <taxon>Comamonadaceae</taxon>
        <taxon>Variovorax</taxon>
    </lineage>
</organism>
<dbReference type="EMBL" id="JASZYV010000003">
    <property type="protein sequence ID" value="MDM0045921.1"/>
    <property type="molecule type" value="Genomic_DNA"/>
</dbReference>
<dbReference type="Gene3D" id="3.40.50.2300">
    <property type="match status" value="1"/>
</dbReference>
<evidence type="ECO:0000313" key="4">
    <source>
        <dbReference type="EMBL" id="MDM0045921.1"/>
    </source>
</evidence>
<protein>
    <submittedName>
        <fullName evidence="4">Response regulator</fullName>
    </submittedName>
</protein>
<dbReference type="InterPro" id="IPR011006">
    <property type="entry name" value="CheY-like_superfamily"/>
</dbReference>
<proteinExistence type="predicted"/>
<keyword evidence="1 2" id="KW-0597">Phosphoprotein</keyword>
<gene>
    <name evidence="4" type="ORF">QTH91_15640</name>
</gene>
<comment type="caution">
    <text evidence="4">The sequence shown here is derived from an EMBL/GenBank/DDBJ whole genome shotgun (WGS) entry which is preliminary data.</text>
</comment>
<accession>A0ABT7NDC2</accession>
<dbReference type="SMART" id="SM00448">
    <property type="entry name" value="REC"/>
    <property type="match status" value="1"/>
</dbReference>
<reference evidence="4" key="1">
    <citation type="submission" date="2023-06" db="EMBL/GenBank/DDBJ databases">
        <authorList>
            <person name="Jiang Y."/>
            <person name="Liu Q."/>
        </authorList>
    </citation>
    <scope>NUCLEOTIDE SEQUENCE</scope>
    <source>
        <strain evidence="4">CGMCC 1.12089</strain>
    </source>
</reference>
<feature type="modified residue" description="4-aspartylphosphate" evidence="2">
    <location>
        <position position="55"/>
    </location>
</feature>
<dbReference type="InterPro" id="IPR050595">
    <property type="entry name" value="Bact_response_regulator"/>
</dbReference>
<dbReference type="PANTHER" id="PTHR44591:SF25">
    <property type="entry name" value="CHEMOTAXIS TWO-COMPONENT RESPONSE REGULATOR"/>
    <property type="match status" value="1"/>
</dbReference>
<dbReference type="RefSeq" id="WP_286661024.1">
    <property type="nucleotide sequence ID" value="NZ_JASZYV010000003.1"/>
</dbReference>
<dbReference type="SUPFAM" id="SSF52172">
    <property type="entry name" value="CheY-like"/>
    <property type="match status" value="1"/>
</dbReference>
<evidence type="ECO:0000313" key="5">
    <source>
        <dbReference type="Proteomes" id="UP001174908"/>
    </source>
</evidence>
<feature type="domain" description="Response regulatory" evidence="3">
    <location>
        <begin position="6"/>
        <end position="114"/>
    </location>
</feature>
<evidence type="ECO:0000256" key="2">
    <source>
        <dbReference type="PROSITE-ProRule" id="PRU00169"/>
    </source>
</evidence>
<dbReference type="Pfam" id="PF00072">
    <property type="entry name" value="Response_reg"/>
    <property type="match status" value="1"/>
</dbReference>
<dbReference type="PROSITE" id="PS50110">
    <property type="entry name" value="RESPONSE_REGULATORY"/>
    <property type="match status" value="1"/>
</dbReference>
<name>A0ABT7NDC2_9BURK</name>
<dbReference type="CDD" id="cd00156">
    <property type="entry name" value="REC"/>
    <property type="match status" value="1"/>
</dbReference>